<proteinExistence type="predicted"/>
<reference evidence="2" key="1">
    <citation type="submission" date="2022-03" db="EMBL/GenBank/DDBJ databases">
        <authorList>
            <person name="Alioto T."/>
            <person name="Alioto T."/>
            <person name="Gomez Garrido J."/>
        </authorList>
    </citation>
    <scope>NUCLEOTIDE SEQUENCE</scope>
</reference>
<accession>A0AAD1RDS1</accession>
<evidence type="ECO:0000313" key="2">
    <source>
        <dbReference type="EMBL" id="CAH2249445.1"/>
    </source>
</evidence>
<gene>
    <name evidence="2" type="ORF">PECUL_23A048422</name>
</gene>
<dbReference type="AlphaFoldDB" id="A0AAD1RDS1"/>
<feature type="compositionally biased region" description="Polar residues" evidence="1">
    <location>
        <begin position="1"/>
        <end position="10"/>
    </location>
</feature>
<feature type="region of interest" description="Disordered" evidence="1">
    <location>
        <begin position="1"/>
        <end position="44"/>
    </location>
</feature>
<keyword evidence="3" id="KW-1185">Reference proteome</keyword>
<name>A0AAD1RDS1_PELCU</name>
<organism evidence="2 3">
    <name type="scientific">Pelobates cultripes</name>
    <name type="common">Western spadefoot toad</name>
    <dbReference type="NCBI Taxonomy" id="61616"/>
    <lineage>
        <taxon>Eukaryota</taxon>
        <taxon>Metazoa</taxon>
        <taxon>Chordata</taxon>
        <taxon>Craniata</taxon>
        <taxon>Vertebrata</taxon>
        <taxon>Euteleostomi</taxon>
        <taxon>Amphibia</taxon>
        <taxon>Batrachia</taxon>
        <taxon>Anura</taxon>
        <taxon>Pelobatoidea</taxon>
        <taxon>Pelobatidae</taxon>
        <taxon>Pelobates</taxon>
    </lineage>
</organism>
<dbReference type="Proteomes" id="UP001295444">
    <property type="component" value="Chromosome 02"/>
</dbReference>
<sequence length="123" mass="13370">MSSGEPSRSWTVGRRNNAEELEVQTTTADRAQPPHTSGEVETEEVTDDICSDHTVLCTPPPHVFERQVPQASSTLLGVYSAAVLKSSIKVGSVLCARFMDHPHSFVDSWISMPIANHLGVLAK</sequence>
<evidence type="ECO:0000313" key="3">
    <source>
        <dbReference type="Proteomes" id="UP001295444"/>
    </source>
</evidence>
<protein>
    <submittedName>
        <fullName evidence="2">Uncharacterized protein</fullName>
    </submittedName>
</protein>
<evidence type="ECO:0000256" key="1">
    <source>
        <dbReference type="SAM" id="MobiDB-lite"/>
    </source>
</evidence>
<dbReference type="EMBL" id="OW240913">
    <property type="protein sequence ID" value="CAH2249445.1"/>
    <property type="molecule type" value="Genomic_DNA"/>
</dbReference>